<reference evidence="1" key="1">
    <citation type="submission" date="2014-02" db="EMBL/GenBank/DDBJ databases">
        <title>Screening of novel PKS from marine sediment.</title>
        <authorList>
            <person name="Xie F."/>
            <person name="Fu C."/>
            <person name="Dai H."/>
            <person name="Zhang L."/>
        </authorList>
    </citation>
    <scope>NUCLEOTIDE SEQUENCE</scope>
</reference>
<gene>
    <name evidence="1" type="ORF">1e6</name>
</gene>
<evidence type="ECO:0000313" key="1">
    <source>
        <dbReference type="EMBL" id="AHZ46192.1"/>
    </source>
</evidence>
<dbReference type="InterPro" id="IPR029046">
    <property type="entry name" value="LolA/LolB/LppX"/>
</dbReference>
<name>A0A059U280_9BACT</name>
<dbReference type="SUPFAM" id="SSF89392">
    <property type="entry name" value="Prokaryotic lipoproteins and lipoprotein localization factors"/>
    <property type="match status" value="1"/>
</dbReference>
<evidence type="ECO:0008006" key="2">
    <source>
        <dbReference type="Google" id="ProtNLM"/>
    </source>
</evidence>
<dbReference type="Pfam" id="PF09865">
    <property type="entry name" value="DUF2092"/>
    <property type="match status" value="1"/>
</dbReference>
<protein>
    <recommendedName>
        <fullName evidence="2">Periplasmic protein</fullName>
    </recommendedName>
</protein>
<proteinExistence type="predicted"/>
<dbReference type="AlphaFoldDB" id="A0A059U280"/>
<dbReference type="EMBL" id="KJ508014">
    <property type="protein sequence ID" value="AHZ46192.1"/>
    <property type="molecule type" value="Genomic_DNA"/>
</dbReference>
<organism evidence="1">
    <name type="scientific">uncultured bacterium N27-1E</name>
    <dbReference type="NCBI Taxonomy" id="1497526"/>
    <lineage>
        <taxon>Bacteria</taxon>
        <taxon>environmental samples</taxon>
    </lineage>
</organism>
<dbReference type="Gene3D" id="2.50.20.10">
    <property type="entry name" value="Lipoprotein localisation LolA/LolB/LppX"/>
    <property type="match status" value="1"/>
</dbReference>
<accession>A0A059U280</accession>
<dbReference type="InterPro" id="IPR019207">
    <property type="entry name" value="DUF2092"/>
</dbReference>
<sequence length="280" mass="30445">MYGPLTIMEGSAMGSGLGRARFVGRCLMVVACLVFFATGGLAEEKKTGVMDPQAIDAFKRMSQHLQNAKTLSFTTSGLREVAEASGIKELRGRTGIVVVQRPNRFYAQVLGDDGRKKQVWFDGETLSIAVSGVKGAQYAAIAAPKDAKTIDGILEHLMDEYDYVLQLGDLFYSDVYGTLEDALLSAVHLGRKLVGGRPCHHLSLEFAGADAQLWVQDGDDPVPCRWAFTLRDEPSEPLFVSSFDSWVSNPSVDAARFRFVAPAGATKMEMKDLLAQASAR</sequence>